<dbReference type="Pfam" id="PF11739">
    <property type="entry name" value="YdbH-like"/>
    <property type="match status" value="1"/>
</dbReference>
<dbReference type="Proteomes" id="UP000006690">
    <property type="component" value="Chromosome"/>
</dbReference>
<dbReference type="OrthoDB" id="5596796at2"/>
<dbReference type="PATRIC" id="fig|932677.3.peg.1558"/>
<proteinExistence type="predicted"/>
<sequence length="877" mass="97671">MLVFMPRIFRRRLAAVLALILLLLGLLLTITQWLPRLVGIWLPAGTRVELEGAPRWRNAQVLFPNIHYLADDCRLASVKNAALGWHHARWALNADQVTLESECLQQLPETQNDTAAPKTLAQWQAMLPGADIHIGKLTVSPWQDYAGGLDLTLDKSRQQLHYLGDNLQLDATLQGQQLNISQLTVTHPALPEPLSLNGHFELPKYANGLPVNGEITGTLALAAFPQPVDAALSWAHQRGLLNVTTGGSDRPLLHLPWQASRTRIDIEKGEYYWPLASQPLSGFVNLTLNNWQDGLEATQIVGRLNMLTQGRGGKGNVVLGMGPGHLSLTQSQLPLQLTGESKFAAMQLYGSIPGELNGSLLNPQLTIKPKALLRLRGRLLSTLEVDEARWPLAGVRLSSQGISGRLQAILRAHDPSFGRFTLHLDGGAHNFWPDSGVWNWRYWGEGEMRPLQAKWDVNGTGGWRDTLIHLDSLSTGFNQLEYGSVRVEKPRLTLTAPVNWQRDAHHPSFTGQFQMQAGETRFSYGGRLAASTLDFGATGSDPGHFVWGGQLNAGKVGPVRVNGRWDGERLRGQAWWPTQSLTVFQPLLSPELKMKIQSGELRAQVAFSAATRQGFQAGGHWTVKNGSVWTPDSQVNGVDFSLPFRLQNQQWHFGLRGPVSLRIAEIKNQFAMQNIRADLQGAYPWRENDPLWLQDVSMDLLGGHITLPSLRLPQHSPARVSLRDISLSKLVSAIKPKQFAMSGNVNGELPLWISNPHWIIENGWIANSGPLTFRMDKDMADAITRNNVAAGAAMDWLRYMEISRSWATLNLDNLGELTMEAQVKGTSRFSNRNQTVNLNYRHQENLFQLWRSLRFGDNLQSWVEQNATLPSKKDQSP</sequence>
<dbReference type="HOGENOM" id="CLU_016453_0_0_6"/>
<organism evidence="1 2">
    <name type="scientific">Pantoea ananatis (strain AJ13355)</name>
    <dbReference type="NCBI Taxonomy" id="932677"/>
    <lineage>
        <taxon>Bacteria</taxon>
        <taxon>Pseudomonadati</taxon>
        <taxon>Pseudomonadota</taxon>
        <taxon>Gammaproteobacteria</taxon>
        <taxon>Enterobacterales</taxon>
        <taxon>Erwiniaceae</taxon>
        <taxon>Pantoea</taxon>
    </lineage>
</organism>
<reference evidence="2" key="1">
    <citation type="journal article" date="2012" name="Appl. Microbiol. Biotechnol.">
        <title>The complete genome sequence of Pantoea ananatis AJ13355, an organism with great biotechnological potential.</title>
        <authorList>
            <person name="Hara Y."/>
            <person name="Kadotani N."/>
            <person name="Izui H."/>
            <person name="Katashkina J.I."/>
            <person name="Kuvaeva T.M."/>
            <person name="Andreeva I.G."/>
            <person name="Golubeva L.I."/>
            <person name="Malko D.B."/>
            <person name="Makeev V.J."/>
            <person name="Mashko S.V."/>
            <person name="Kozlov Y.I."/>
        </authorList>
    </citation>
    <scope>NUCLEOTIDE SEQUENCE [LARGE SCALE GENOMIC DNA]</scope>
    <source>
        <strain evidence="2">AJ13355</strain>
    </source>
</reference>
<name>A0A0H3KWG2_PANAA</name>
<protein>
    <submittedName>
        <fullName evidence="1">Periplasmic protein YdbH</fullName>
    </submittedName>
</protein>
<dbReference type="EMBL" id="AP012032">
    <property type="protein sequence ID" value="BAK11416.1"/>
    <property type="molecule type" value="Genomic_DNA"/>
</dbReference>
<accession>A0A0H3KWG2</accession>
<dbReference type="eggNOG" id="COG2911">
    <property type="taxonomic scope" value="Bacteria"/>
</dbReference>
<dbReference type="AlphaFoldDB" id="A0A0H3KWG2"/>
<evidence type="ECO:0000313" key="2">
    <source>
        <dbReference type="Proteomes" id="UP000006690"/>
    </source>
</evidence>
<dbReference type="RefSeq" id="WP_014593785.1">
    <property type="nucleotide sequence ID" value="NC_017531.2"/>
</dbReference>
<dbReference type="InterPro" id="IPR021730">
    <property type="entry name" value="YdbH"/>
</dbReference>
<dbReference type="KEGG" id="paj:PAJ_1336"/>
<evidence type="ECO:0000313" key="1">
    <source>
        <dbReference type="EMBL" id="BAK11416.1"/>
    </source>
</evidence>
<gene>
    <name evidence="1" type="primary">ydbH</name>
    <name evidence="1" type="ordered locus">PAJ_1336</name>
</gene>
<dbReference type="NCBIfam" id="NF007971">
    <property type="entry name" value="PRK10695.1"/>
    <property type="match status" value="1"/>
</dbReference>